<feature type="region of interest" description="Disordered" evidence="1">
    <location>
        <begin position="1"/>
        <end position="20"/>
    </location>
</feature>
<feature type="compositionally biased region" description="Pro residues" evidence="1">
    <location>
        <begin position="1"/>
        <end position="13"/>
    </location>
</feature>
<dbReference type="InterPro" id="IPR025403">
    <property type="entry name" value="TgpA-like_C"/>
</dbReference>
<keyword evidence="2" id="KW-0472">Membrane</keyword>
<evidence type="ECO:0000313" key="5">
    <source>
        <dbReference type="Proteomes" id="UP001432062"/>
    </source>
</evidence>
<feature type="transmembrane region" description="Helical" evidence="2">
    <location>
        <begin position="149"/>
        <end position="167"/>
    </location>
</feature>
<accession>A0ABZ1Z6Q5</accession>
<evidence type="ECO:0000259" key="3">
    <source>
        <dbReference type="Pfam" id="PF13559"/>
    </source>
</evidence>
<feature type="region of interest" description="Disordered" evidence="1">
    <location>
        <begin position="174"/>
        <end position="205"/>
    </location>
</feature>
<keyword evidence="2" id="KW-1133">Transmembrane helix</keyword>
<evidence type="ECO:0000256" key="2">
    <source>
        <dbReference type="SAM" id="Phobius"/>
    </source>
</evidence>
<feature type="domain" description="Protein-glutamine gamma-glutamyltransferase-like C-terminal" evidence="3">
    <location>
        <begin position="39"/>
        <end position="110"/>
    </location>
</feature>
<dbReference type="EMBL" id="CP109441">
    <property type="protein sequence ID" value="WUV50066.1"/>
    <property type="molecule type" value="Genomic_DNA"/>
</dbReference>
<name>A0ABZ1Z6Q5_9NOCA</name>
<feature type="compositionally biased region" description="Pro residues" evidence="1">
    <location>
        <begin position="175"/>
        <end position="187"/>
    </location>
</feature>
<dbReference type="Proteomes" id="UP001432062">
    <property type="component" value="Chromosome"/>
</dbReference>
<organism evidence="4 5">
    <name type="scientific">Nocardia vinacea</name>
    <dbReference type="NCBI Taxonomy" id="96468"/>
    <lineage>
        <taxon>Bacteria</taxon>
        <taxon>Bacillati</taxon>
        <taxon>Actinomycetota</taxon>
        <taxon>Actinomycetes</taxon>
        <taxon>Mycobacteriales</taxon>
        <taxon>Nocardiaceae</taxon>
        <taxon>Nocardia</taxon>
    </lineage>
</organism>
<dbReference type="RefSeq" id="WP_329414833.1">
    <property type="nucleotide sequence ID" value="NZ_CP109441.1"/>
</dbReference>
<feature type="compositionally biased region" description="Basic and acidic residues" evidence="1">
    <location>
        <begin position="188"/>
        <end position="200"/>
    </location>
</feature>
<gene>
    <name evidence="4" type="ORF">OG563_18840</name>
</gene>
<feature type="transmembrane region" description="Helical" evidence="2">
    <location>
        <begin position="213"/>
        <end position="234"/>
    </location>
</feature>
<reference evidence="4" key="1">
    <citation type="submission" date="2022-10" db="EMBL/GenBank/DDBJ databases">
        <title>The complete genomes of actinobacterial strains from the NBC collection.</title>
        <authorList>
            <person name="Joergensen T.S."/>
            <person name="Alvarez Arevalo M."/>
            <person name="Sterndorff E.B."/>
            <person name="Faurdal D."/>
            <person name="Vuksanovic O."/>
            <person name="Mourched A.-S."/>
            <person name="Charusanti P."/>
            <person name="Shaw S."/>
            <person name="Blin K."/>
            <person name="Weber T."/>
        </authorList>
    </citation>
    <scope>NUCLEOTIDE SEQUENCE</scope>
    <source>
        <strain evidence="4">NBC_01482</strain>
    </source>
</reference>
<sequence length="344" mass="37437">MTEPTAPPPPPRLGPADAHRDAAENAALHRDFDTALRERFRAVLRGLEQRGMLEVRRSRTARETADDATTALPLEDASELHPAAHSFDEVVYGGRRATEDEYRRLEYADRYSRSAPPPAPEPVEATITEKTKTRRQLPPLPDLLRNPKFWAALLAAIALVVLLYAVLNSCAAPAPHKPTPPDIPPPKPPEHHPDDNRDDSGFGAGQDSIFGRLPAPVAFGGLQFLIAAAVLVWWRARRRGALVGEPRPVEVAANELLGGQAALYRRSKDHEHVAARLRAATLRRIRPMLGVGTDVTPDRLVATVAARTRADPAVVGAALYGPVPDASTLQLVATQLEWIEAEVG</sequence>
<dbReference type="Pfam" id="PF13559">
    <property type="entry name" value="DUF4129"/>
    <property type="match status" value="1"/>
</dbReference>
<keyword evidence="5" id="KW-1185">Reference proteome</keyword>
<keyword evidence="2" id="KW-0812">Transmembrane</keyword>
<protein>
    <submittedName>
        <fullName evidence="4">DUF4129 domain-containing protein</fullName>
    </submittedName>
</protein>
<evidence type="ECO:0000313" key="4">
    <source>
        <dbReference type="EMBL" id="WUV50066.1"/>
    </source>
</evidence>
<proteinExistence type="predicted"/>
<evidence type="ECO:0000256" key="1">
    <source>
        <dbReference type="SAM" id="MobiDB-lite"/>
    </source>
</evidence>